<dbReference type="RefSeq" id="XP_062717744.1">
    <property type="nucleotide sequence ID" value="XM_062870807.1"/>
</dbReference>
<reference evidence="1" key="2">
    <citation type="submission" date="2023-06" db="EMBL/GenBank/DDBJ databases">
        <authorList>
            <consortium name="Lawrence Berkeley National Laboratory"/>
            <person name="Mondo S.J."/>
            <person name="Hensen N."/>
            <person name="Bonometti L."/>
            <person name="Westerberg I."/>
            <person name="Brannstrom I.O."/>
            <person name="Guillou S."/>
            <person name="Cros-Aarteil S."/>
            <person name="Calhoun S."/>
            <person name="Haridas S."/>
            <person name="Kuo A."/>
            <person name="Pangilinan J."/>
            <person name="Riley R."/>
            <person name="Labutti K."/>
            <person name="Andreopoulos B."/>
            <person name="Lipzen A."/>
            <person name="Chen C."/>
            <person name="Yanf M."/>
            <person name="Daum C."/>
            <person name="Ng V."/>
            <person name="Clum A."/>
            <person name="Steindorff A."/>
            <person name="Ohm R."/>
            <person name="Martin F."/>
            <person name="Silar P."/>
            <person name="Natvig D."/>
            <person name="Lalanne C."/>
            <person name="Gautier V."/>
            <person name="Ament-Velasquez S.L."/>
            <person name="Kruys A."/>
            <person name="Hutchinson M.I."/>
            <person name="Powell A.J."/>
            <person name="Barry K."/>
            <person name="Miller A.N."/>
            <person name="Grigoriev I.V."/>
            <person name="Debuchy R."/>
            <person name="Gladieux P."/>
            <person name="Thoren M.H."/>
            <person name="Johannesson H."/>
        </authorList>
    </citation>
    <scope>NUCLEOTIDE SEQUENCE</scope>
    <source>
        <strain evidence="1">CBS 333.67</strain>
    </source>
</reference>
<keyword evidence="2" id="KW-1185">Reference proteome</keyword>
<comment type="caution">
    <text evidence="1">The sequence shown here is derived from an EMBL/GenBank/DDBJ whole genome shotgun (WGS) entry which is preliminary data.</text>
</comment>
<dbReference type="GeneID" id="87889636"/>
<dbReference type="AlphaFoldDB" id="A0AAJ0GL63"/>
<accession>A0AAJ0GL63</accession>
<dbReference type="Proteomes" id="UP001273166">
    <property type="component" value="Unassembled WGS sequence"/>
</dbReference>
<organism evidence="1 2">
    <name type="scientific">Chaetomium strumarium</name>
    <dbReference type="NCBI Taxonomy" id="1170767"/>
    <lineage>
        <taxon>Eukaryota</taxon>
        <taxon>Fungi</taxon>
        <taxon>Dikarya</taxon>
        <taxon>Ascomycota</taxon>
        <taxon>Pezizomycotina</taxon>
        <taxon>Sordariomycetes</taxon>
        <taxon>Sordariomycetidae</taxon>
        <taxon>Sordariales</taxon>
        <taxon>Chaetomiaceae</taxon>
        <taxon>Chaetomium</taxon>
    </lineage>
</organism>
<proteinExistence type="predicted"/>
<reference evidence="1" key="1">
    <citation type="journal article" date="2023" name="Mol. Phylogenet. Evol.">
        <title>Genome-scale phylogeny and comparative genomics of the fungal order Sordariales.</title>
        <authorList>
            <person name="Hensen N."/>
            <person name="Bonometti L."/>
            <person name="Westerberg I."/>
            <person name="Brannstrom I.O."/>
            <person name="Guillou S."/>
            <person name="Cros-Aarteil S."/>
            <person name="Calhoun S."/>
            <person name="Haridas S."/>
            <person name="Kuo A."/>
            <person name="Mondo S."/>
            <person name="Pangilinan J."/>
            <person name="Riley R."/>
            <person name="LaButti K."/>
            <person name="Andreopoulos B."/>
            <person name="Lipzen A."/>
            <person name="Chen C."/>
            <person name="Yan M."/>
            <person name="Daum C."/>
            <person name="Ng V."/>
            <person name="Clum A."/>
            <person name="Steindorff A."/>
            <person name="Ohm R.A."/>
            <person name="Martin F."/>
            <person name="Silar P."/>
            <person name="Natvig D.O."/>
            <person name="Lalanne C."/>
            <person name="Gautier V."/>
            <person name="Ament-Velasquez S.L."/>
            <person name="Kruys A."/>
            <person name="Hutchinson M.I."/>
            <person name="Powell A.J."/>
            <person name="Barry K."/>
            <person name="Miller A.N."/>
            <person name="Grigoriev I.V."/>
            <person name="Debuchy R."/>
            <person name="Gladieux P."/>
            <person name="Hiltunen Thoren M."/>
            <person name="Johannesson H."/>
        </authorList>
    </citation>
    <scope>NUCLEOTIDE SEQUENCE</scope>
    <source>
        <strain evidence="1">CBS 333.67</strain>
    </source>
</reference>
<name>A0AAJ0GL63_9PEZI</name>
<dbReference type="EMBL" id="JAUDZG010000007">
    <property type="protein sequence ID" value="KAK3301964.1"/>
    <property type="molecule type" value="Genomic_DNA"/>
</dbReference>
<sequence>MPVLSEIRYSREATVAAVTGYFDFLAKMYLNEADILRPPEGGWPEIMPQRLKGLGKTDEVTLLLRHLPYIRPNYAISGPDAGPCGVQFYCWLDPIRSLDLTGQESQDSEEEFDTMKFMTEGGHRDVIPSHVVGLTSSEDLEDLFMLDTQLGVIYWLECPGRIWHHPTRERIEDDAYDYAAEDEADWRNYPAFAIADFFELLKDQFRQLDVIPISPSRVLDPTLQAIYREHSWPDLDRYQKEECLKAVGAMARERYPISL</sequence>
<evidence type="ECO:0000313" key="1">
    <source>
        <dbReference type="EMBL" id="KAK3301964.1"/>
    </source>
</evidence>
<protein>
    <submittedName>
        <fullName evidence="1">Uncharacterized protein</fullName>
    </submittedName>
</protein>
<evidence type="ECO:0000313" key="2">
    <source>
        <dbReference type="Proteomes" id="UP001273166"/>
    </source>
</evidence>
<gene>
    <name evidence="1" type="ORF">B0T15DRAFT_569336</name>
</gene>